<evidence type="ECO:0000313" key="2">
    <source>
        <dbReference type="EMBL" id="KAK0714194.1"/>
    </source>
</evidence>
<name>A0AA40AE23_9PEZI</name>
<dbReference type="GeneID" id="85318011"/>
<dbReference type="RefSeq" id="XP_060295516.1">
    <property type="nucleotide sequence ID" value="XM_060434741.1"/>
</dbReference>
<accession>A0AA40AE23</accession>
<evidence type="ECO:0000256" key="1">
    <source>
        <dbReference type="SAM" id="MobiDB-lite"/>
    </source>
</evidence>
<dbReference type="EMBL" id="JAUIRO010000005">
    <property type="protein sequence ID" value="KAK0714194.1"/>
    <property type="molecule type" value="Genomic_DNA"/>
</dbReference>
<comment type="caution">
    <text evidence="2">The sequence shown here is derived from an EMBL/GenBank/DDBJ whole genome shotgun (WGS) entry which is preliminary data.</text>
</comment>
<sequence>MPTYPGGPPDGDDNDGPDFGSNRPRHGSDYRNFGGNGRRLDHNTVSYAGGLVNTWDNLPVARSAAPYRIRREKTGQFNPDEVDTSGTGMITDGKNITFTDIYAFKLRVKSLIEEPATHDEAAAQIASFFQTLLGGSAPLWWTSELTVEDRFGLRKGGLGLMMKALIKQYGPDIAHSTAEYNKGKLRVEDVDEDPNAVTRWIQHKIRYAKSAGILNPDNSNWLGVLTQVWARFDLAIKRVIPPPDEADSLADSALPTTQIKSTQITQINSNSQLK</sequence>
<reference evidence="2" key="1">
    <citation type="submission" date="2023-06" db="EMBL/GenBank/DDBJ databases">
        <title>Genome-scale phylogeny and comparative genomics of the fungal order Sordariales.</title>
        <authorList>
            <consortium name="Lawrence Berkeley National Laboratory"/>
            <person name="Hensen N."/>
            <person name="Bonometti L."/>
            <person name="Westerberg I."/>
            <person name="Brannstrom I.O."/>
            <person name="Guillou S."/>
            <person name="Cros-Aarteil S."/>
            <person name="Calhoun S."/>
            <person name="Haridas S."/>
            <person name="Kuo A."/>
            <person name="Mondo S."/>
            <person name="Pangilinan J."/>
            <person name="Riley R."/>
            <person name="LaButti K."/>
            <person name="Andreopoulos B."/>
            <person name="Lipzen A."/>
            <person name="Chen C."/>
            <person name="Yanf M."/>
            <person name="Daum C."/>
            <person name="Ng V."/>
            <person name="Clum A."/>
            <person name="Steindorff A."/>
            <person name="Ohm R."/>
            <person name="Martin F."/>
            <person name="Silar P."/>
            <person name="Natvig D."/>
            <person name="Lalanne C."/>
            <person name="Gautier V."/>
            <person name="Ament-velasquez S.L."/>
            <person name="Kruys A."/>
            <person name="Hutchinson M.I."/>
            <person name="Powell A.J."/>
            <person name="Barry K."/>
            <person name="Miller A.N."/>
            <person name="Grigoriev I.V."/>
            <person name="Debuchy R."/>
            <person name="Gladieux P."/>
            <person name="Thoren M.H."/>
            <person name="Johannesson H."/>
        </authorList>
    </citation>
    <scope>NUCLEOTIDE SEQUENCE</scope>
    <source>
        <strain evidence="2">SMH2392-1A</strain>
    </source>
</reference>
<dbReference type="Proteomes" id="UP001172101">
    <property type="component" value="Unassembled WGS sequence"/>
</dbReference>
<proteinExistence type="predicted"/>
<protein>
    <submittedName>
        <fullName evidence="2">Uncharacterized protein</fullName>
    </submittedName>
</protein>
<organism evidence="2 3">
    <name type="scientific">Lasiosphaeria miniovina</name>
    <dbReference type="NCBI Taxonomy" id="1954250"/>
    <lineage>
        <taxon>Eukaryota</taxon>
        <taxon>Fungi</taxon>
        <taxon>Dikarya</taxon>
        <taxon>Ascomycota</taxon>
        <taxon>Pezizomycotina</taxon>
        <taxon>Sordariomycetes</taxon>
        <taxon>Sordariomycetidae</taxon>
        <taxon>Sordariales</taxon>
        <taxon>Lasiosphaeriaceae</taxon>
        <taxon>Lasiosphaeria</taxon>
    </lineage>
</organism>
<evidence type="ECO:0000313" key="3">
    <source>
        <dbReference type="Proteomes" id="UP001172101"/>
    </source>
</evidence>
<dbReference type="AlphaFoldDB" id="A0AA40AE23"/>
<feature type="region of interest" description="Disordered" evidence="1">
    <location>
        <begin position="1"/>
        <end position="39"/>
    </location>
</feature>
<gene>
    <name evidence="2" type="ORF">B0T26DRAFT_386707</name>
</gene>
<keyword evidence="3" id="KW-1185">Reference proteome</keyword>